<protein>
    <submittedName>
        <fullName evidence="3">Putative p32 protein</fullName>
    </submittedName>
</protein>
<evidence type="ECO:0000256" key="2">
    <source>
        <dbReference type="SAM" id="SignalP"/>
    </source>
</evidence>
<sequence length="314" mass="34897">MDTHRLALFIWLWVVCVCVECLPEVRLSSRQQKEGQTSITINFYIDVSVNTTKDHVESYLGNVILQAMNDLRSFFALEDVYLYYSINYLMDDPNLQSALTDFKNTDYIYLDRAIDALTAYFIDGNPPDIVCLVTKSGIYNGDDVIKAYGYSKDKTLCEIVVSMLLAYAPSTAGYASRMLAEMIRDSVNPEQVPYVHQRYVPGGSFGETMKEYLRTCNQGFSNHKLPGEHTPPNQGPNTPPEKPELPPGPPPPPDTPDTKPPPAQPQPPVPPAPIPPVPPVPPETPLPPERPQPPDQSPSKPEEPPTSAPEPDYC</sequence>
<evidence type="ECO:0000313" key="3">
    <source>
        <dbReference type="EMBL" id="JAA66621.1"/>
    </source>
</evidence>
<evidence type="ECO:0000256" key="1">
    <source>
        <dbReference type="SAM" id="MobiDB-lite"/>
    </source>
</evidence>
<feature type="compositionally biased region" description="Pro residues" evidence="1">
    <location>
        <begin position="233"/>
        <end position="296"/>
    </location>
</feature>
<dbReference type="AlphaFoldDB" id="A0A0K8R6G2"/>
<feature type="chain" id="PRO_5005515878" evidence="2">
    <location>
        <begin position="22"/>
        <end position="314"/>
    </location>
</feature>
<organism evidence="3">
    <name type="scientific">Ixodes ricinus</name>
    <name type="common">Common tick</name>
    <name type="synonym">Acarus ricinus</name>
    <dbReference type="NCBI Taxonomy" id="34613"/>
    <lineage>
        <taxon>Eukaryota</taxon>
        <taxon>Metazoa</taxon>
        <taxon>Ecdysozoa</taxon>
        <taxon>Arthropoda</taxon>
        <taxon>Chelicerata</taxon>
        <taxon>Arachnida</taxon>
        <taxon>Acari</taxon>
        <taxon>Parasitiformes</taxon>
        <taxon>Ixodida</taxon>
        <taxon>Ixodoidea</taxon>
        <taxon>Ixodidae</taxon>
        <taxon>Ixodinae</taxon>
        <taxon>Ixodes</taxon>
    </lineage>
</organism>
<accession>A0A0K8R6G2</accession>
<proteinExistence type="evidence at transcript level"/>
<keyword evidence="2" id="KW-0732">Signal</keyword>
<feature type="signal peptide" evidence="2">
    <location>
        <begin position="1"/>
        <end position="21"/>
    </location>
</feature>
<feature type="region of interest" description="Disordered" evidence="1">
    <location>
        <begin position="219"/>
        <end position="314"/>
    </location>
</feature>
<dbReference type="EMBL" id="GADI01007187">
    <property type="protein sequence ID" value="JAA66621.1"/>
    <property type="molecule type" value="mRNA"/>
</dbReference>
<reference evidence="3" key="1">
    <citation type="submission" date="2012-12" db="EMBL/GenBank/DDBJ databases">
        <title>Identification and characterization of a phenylalanine ammonia-lyase gene family in Isatis indigotica Fort.</title>
        <authorList>
            <person name="Liu Q."/>
            <person name="Chen J."/>
            <person name="Zhou X."/>
            <person name="Di P."/>
            <person name="Xiao Y."/>
            <person name="Xuan H."/>
            <person name="Zhang L."/>
            <person name="Chen W."/>
        </authorList>
    </citation>
    <scope>NUCLEOTIDE SEQUENCE</scope>
    <source>
        <tissue evidence="3">Salivary gland</tissue>
    </source>
</reference>
<name>A0A0K8R6G2_IXORI</name>